<dbReference type="InterPro" id="IPR019646">
    <property type="entry name" value="Aminoglyc_AdlTrfase"/>
</dbReference>
<protein>
    <submittedName>
        <fullName evidence="1">Aminoglycoside-2''-adenylyltransferase</fullName>
    </submittedName>
</protein>
<keyword evidence="1" id="KW-0548">Nucleotidyltransferase</keyword>
<sequence>MTIELVHVALDSFDRAGVAVWIGGGWGIDALVGRQTREHRDLDLMYRIEDDPQIREVLSAAGYVAETDWWPVRVEFRGPSYVDVHPLDFAPDGSATQAGLDGARFEYPASAFVHGTIDGRRVGCLSAEQQRLFHSGYELREIDHADLAALASALLER</sequence>
<dbReference type="Gene3D" id="3.30.460.40">
    <property type="match status" value="1"/>
</dbReference>
<dbReference type="eggNOG" id="COG0617">
    <property type="taxonomic scope" value="Bacteria"/>
</dbReference>
<dbReference type="HOGENOM" id="CLU_112803_1_0_11"/>
<accession>D5UHS4</accession>
<dbReference type="OrthoDB" id="9800567at2"/>
<dbReference type="AlphaFoldDB" id="D5UHS4"/>
<dbReference type="STRING" id="446466.Cfla_0433"/>
<dbReference type="KEGG" id="cfl:Cfla_0433"/>
<keyword evidence="2" id="KW-1185">Reference proteome</keyword>
<evidence type="ECO:0000313" key="2">
    <source>
        <dbReference type="Proteomes" id="UP000000849"/>
    </source>
</evidence>
<dbReference type="Pfam" id="PF10706">
    <property type="entry name" value="Aminoglyc_resit"/>
    <property type="match status" value="1"/>
</dbReference>
<name>D5UHS4_CELFN</name>
<gene>
    <name evidence="1" type="ordered locus">Cfla_0433</name>
</gene>
<dbReference type="EMBL" id="CP001964">
    <property type="protein sequence ID" value="ADG73348.1"/>
    <property type="molecule type" value="Genomic_DNA"/>
</dbReference>
<dbReference type="GO" id="GO:0016779">
    <property type="term" value="F:nucleotidyltransferase activity"/>
    <property type="evidence" value="ECO:0007669"/>
    <property type="project" value="UniProtKB-KW"/>
</dbReference>
<evidence type="ECO:0000313" key="1">
    <source>
        <dbReference type="EMBL" id="ADG73348.1"/>
    </source>
</evidence>
<keyword evidence="1" id="KW-0808">Transferase</keyword>
<reference evidence="1 2" key="1">
    <citation type="journal article" date="2010" name="Stand. Genomic Sci.">
        <title>Complete genome sequence of Cellulomonas flavigena type strain (134).</title>
        <authorList>
            <person name="Abt B."/>
            <person name="Foster B."/>
            <person name="Lapidus A."/>
            <person name="Clum A."/>
            <person name="Sun H."/>
            <person name="Pukall R."/>
            <person name="Lucas S."/>
            <person name="Glavina Del Rio T."/>
            <person name="Nolan M."/>
            <person name="Tice H."/>
            <person name="Cheng J.F."/>
            <person name="Pitluck S."/>
            <person name="Liolios K."/>
            <person name="Ivanova N."/>
            <person name="Mavromatis K."/>
            <person name="Ovchinnikova G."/>
            <person name="Pati A."/>
            <person name="Goodwin L."/>
            <person name="Chen A."/>
            <person name="Palaniappan K."/>
            <person name="Land M."/>
            <person name="Hauser L."/>
            <person name="Chang Y.J."/>
            <person name="Jeffries C.D."/>
            <person name="Rohde M."/>
            <person name="Goker M."/>
            <person name="Woyke T."/>
            <person name="Bristow J."/>
            <person name="Eisen J.A."/>
            <person name="Markowitz V."/>
            <person name="Hugenholtz P."/>
            <person name="Kyrpides N.C."/>
            <person name="Klenk H.P."/>
        </authorList>
    </citation>
    <scope>NUCLEOTIDE SEQUENCE [LARGE SCALE GENOMIC DNA]</scope>
    <source>
        <strain evidence="2">ATCC 482 / DSM 20109 / BCRC 11376 / JCM 18109 / NBRC 3775 / NCIMB 8073 / NRS 134</strain>
    </source>
</reference>
<organism evidence="1 2">
    <name type="scientific">Cellulomonas flavigena (strain ATCC 482 / DSM 20109 / BCRC 11376 / JCM 18109 / NBRC 3775 / NCIMB 8073 / NRS 134)</name>
    <dbReference type="NCBI Taxonomy" id="446466"/>
    <lineage>
        <taxon>Bacteria</taxon>
        <taxon>Bacillati</taxon>
        <taxon>Actinomycetota</taxon>
        <taxon>Actinomycetes</taxon>
        <taxon>Micrococcales</taxon>
        <taxon>Cellulomonadaceae</taxon>
        <taxon>Cellulomonas</taxon>
    </lineage>
</organism>
<proteinExistence type="predicted"/>
<dbReference type="Proteomes" id="UP000000849">
    <property type="component" value="Chromosome"/>
</dbReference>